<dbReference type="InterPro" id="IPR023213">
    <property type="entry name" value="CAT-like_dom_sf"/>
</dbReference>
<dbReference type="InterPro" id="IPR050317">
    <property type="entry name" value="Plant_Fungal_Acyltransferase"/>
</dbReference>
<dbReference type="Proteomes" id="UP000249340">
    <property type="component" value="Chromosome"/>
</dbReference>
<dbReference type="AlphaFoldDB" id="A0A345T2X0"/>
<evidence type="ECO:0008006" key="4">
    <source>
        <dbReference type="Google" id="ProtNLM"/>
    </source>
</evidence>
<dbReference type="PANTHER" id="PTHR31642">
    <property type="entry name" value="TRICHOTHECENE 3-O-ACETYLTRANSFERASE"/>
    <property type="match status" value="1"/>
</dbReference>
<dbReference type="Pfam" id="PF02458">
    <property type="entry name" value="Transferase"/>
    <property type="match status" value="1"/>
</dbReference>
<sequence length="466" mass="51098">MLDSMRNLRSPAARQRARSHVVRAGAASGDRVRLTVYDLLTGTFYTPRTFFYRTTLDAGALRDSLARTLVHYPLLTGRLERDRDGGLSVRCNDAGAVFTEVDADEPMPDYGLGRSARPELRRYLHEVNPFLVVGRDAPLLTVKVTRMRGGGSVLGVAINHCVVDATSHLAFLRHWSAEHRGLDHPLPCHDRGLLDALGARVEPGARERSEQYAVTRRREKWAFIARVNAGAARMRTLTLRFPAEEVGAIKEAAAAGLAGTGRWVSTSDAFTAHLWKVLAELRARPGESRESLGLIVGVRAALGSALPEHYWGNAVTNSRPALTAAELRSAPLGAVAETVRAAVAGVTEQRVRDEIGFLDAQRAAGRSRRVLSRMSLEAFDSAVALNNVGKLPVYGVEFGGGRPFWYEFPASPVPWTVLITPTPAEDDSRDVRLSLPRDQARVLGEPGWQRRLHAHAYAYADADRPR</sequence>
<dbReference type="Gene3D" id="3.30.559.10">
    <property type="entry name" value="Chloramphenicol acetyltransferase-like domain"/>
    <property type="match status" value="2"/>
</dbReference>
<proteinExistence type="predicted"/>
<dbReference type="SUPFAM" id="SSF52777">
    <property type="entry name" value="CoA-dependent acyltransferases"/>
    <property type="match status" value="1"/>
</dbReference>
<dbReference type="KEGG" id="stri:C7M71_025920"/>
<name>A0A345T2X0_9ACTN</name>
<dbReference type="PANTHER" id="PTHR31642:SF310">
    <property type="entry name" value="FATTY ALCOHOL:CAFFEOYL-COA ACYLTRANSFERASE"/>
    <property type="match status" value="1"/>
</dbReference>
<evidence type="ECO:0000313" key="3">
    <source>
        <dbReference type="Proteomes" id="UP000249340"/>
    </source>
</evidence>
<accession>A0A345T2X0</accession>
<dbReference type="GO" id="GO:0016747">
    <property type="term" value="F:acyltransferase activity, transferring groups other than amino-acyl groups"/>
    <property type="evidence" value="ECO:0007669"/>
    <property type="project" value="TreeGrafter"/>
</dbReference>
<organism evidence="2 3">
    <name type="scientific">Peterkaempfera bronchialis</name>
    <dbReference type="NCBI Taxonomy" id="2126346"/>
    <lineage>
        <taxon>Bacteria</taxon>
        <taxon>Bacillati</taxon>
        <taxon>Actinomycetota</taxon>
        <taxon>Actinomycetes</taxon>
        <taxon>Kitasatosporales</taxon>
        <taxon>Streptomycetaceae</taxon>
        <taxon>Peterkaempfera</taxon>
    </lineage>
</organism>
<keyword evidence="3" id="KW-1185">Reference proteome</keyword>
<reference evidence="3" key="1">
    <citation type="submission" date="2018-07" db="EMBL/GenBank/DDBJ databases">
        <title>Streptacidiphilus bronchialis DSM 106435 chromosome.</title>
        <authorList>
            <person name="Batra D."/>
            <person name="Gulvik C.A."/>
        </authorList>
    </citation>
    <scope>NUCLEOTIDE SEQUENCE [LARGE SCALE GENOMIC DNA]</scope>
    <source>
        <strain evidence="3">DSM 106435</strain>
    </source>
</reference>
<evidence type="ECO:0000313" key="2">
    <source>
        <dbReference type="EMBL" id="AXI80325.1"/>
    </source>
</evidence>
<protein>
    <recommendedName>
        <fullName evidence="4">Transferase</fullName>
    </recommendedName>
</protein>
<evidence type="ECO:0000256" key="1">
    <source>
        <dbReference type="ARBA" id="ARBA00022679"/>
    </source>
</evidence>
<keyword evidence="1" id="KW-0808">Transferase</keyword>
<gene>
    <name evidence="2" type="ORF">C7M71_025920</name>
</gene>
<dbReference type="EMBL" id="CP031264">
    <property type="protein sequence ID" value="AXI80325.1"/>
    <property type="molecule type" value="Genomic_DNA"/>
</dbReference>
<dbReference type="OrthoDB" id="3920163at2"/>